<dbReference type="InterPro" id="IPR002048">
    <property type="entry name" value="EF_hand_dom"/>
</dbReference>
<dbReference type="PROSITE" id="PS50222">
    <property type="entry name" value="EF_HAND_2"/>
    <property type="match status" value="2"/>
</dbReference>
<dbReference type="InterPro" id="IPR011992">
    <property type="entry name" value="EF-hand-dom_pair"/>
</dbReference>
<evidence type="ECO:0000256" key="2">
    <source>
        <dbReference type="ARBA" id="ARBA00022837"/>
    </source>
</evidence>
<reference evidence="4 5" key="1">
    <citation type="submission" date="2022-03" db="EMBL/GenBank/DDBJ databases">
        <authorList>
            <person name="Nunn A."/>
            <person name="Chopra R."/>
            <person name="Nunn A."/>
            <person name="Contreras Garrido A."/>
        </authorList>
    </citation>
    <scope>NUCLEOTIDE SEQUENCE [LARGE SCALE GENOMIC DNA]</scope>
</reference>
<dbReference type="InterPro" id="IPR018247">
    <property type="entry name" value="EF_Hand_1_Ca_BS"/>
</dbReference>
<dbReference type="Pfam" id="PF13499">
    <property type="entry name" value="EF-hand_7"/>
    <property type="match status" value="2"/>
</dbReference>
<dbReference type="CDD" id="cd00051">
    <property type="entry name" value="EFh"/>
    <property type="match status" value="1"/>
</dbReference>
<name>A0AAU9TBJ4_THLAR</name>
<keyword evidence="5" id="KW-1185">Reference proteome</keyword>
<keyword evidence="2" id="KW-0106">Calcium</keyword>
<protein>
    <recommendedName>
        <fullName evidence="3">EF-hand domain-containing protein</fullName>
    </recommendedName>
</protein>
<dbReference type="Proteomes" id="UP000836841">
    <property type="component" value="Chromosome 7"/>
</dbReference>
<dbReference type="SUPFAM" id="SSF47473">
    <property type="entry name" value="EF-hand"/>
    <property type="match status" value="1"/>
</dbReference>
<evidence type="ECO:0000259" key="3">
    <source>
        <dbReference type="PROSITE" id="PS50222"/>
    </source>
</evidence>
<dbReference type="GO" id="GO:0016460">
    <property type="term" value="C:myosin II complex"/>
    <property type="evidence" value="ECO:0007669"/>
    <property type="project" value="TreeGrafter"/>
</dbReference>
<dbReference type="InterPro" id="IPR050230">
    <property type="entry name" value="CALM/Myosin/TropC-like"/>
</dbReference>
<dbReference type="Gene3D" id="1.10.238.10">
    <property type="entry name" value="EF-hand"/>
    <property type="match status" value="2"/>
</dbReference>
<feature type="domain" description="EF-hand" evidence="3">
    <location>
        <begin position="49"/>
        <end position="84"/>
    </location>
</feature>
<sequence>MTKDGNEVSDEKVGMLIRAADVNRDGRISYDEFVKIMTANLKAAMEDTDSEENMKLQFRIFDKDRRGFISAADFRHVLTGLGKNVTDKDIRNFIRRADVDGDGQINYGKQVCMNLQISQLPHAI</sequence>
<gene>
    <name evidence="4" type="ORF">TAV2_LOCUS25905</name>
</gene>
<organism evidence="4 5">
    <name type="scientific">Thlaspi arvense</name>
    <name type="common">Field penny-cress</name>
    <dbReference type="NCBI Taxonomy" id="13288"/>
    <lineage>
        <taxon>Eukaryota</taxon>
        <taxon>Viridiplantae</taxon>
        <taxon>Streptophyta</taxon>
        <taxon>Embryophyta</taxon>
        <taxon>Tracheophyta</taxon>
        <taxon>Spermatophyta</taxon>
        <taxon>Magnoliopsida</taxon>
        <taxon>eudicotyledons</taxon>
        <taxon>Gunneridae</taxon>
        <taxon>Pentapetalae</taxon>
        <taxon>rosids</taxon>
        <taxon>malvids</taxon>
        <taxon>Brassicales</taxon>
        <taxon>Brassicaceae</taxon>
        <taxon>Thlaspideae</taxon>
        <taxon>Thlaspi</taxon>
    </lineage>
</organism>
<proteinExistence type="predicted"/>
<keyword evidence="1" id="KW-0677">Repeat</keyword>
<dbReference type="EMBL" id="OU466863">
    <property type="protein sequence ID" value="CAH2080198.1"/>
    <property type="molecule type" value="Genomic_DNA"/>
</dbReference>
<accession>A0AAU9TBJ4</accession>
<evidence type="ECO:0000313" key="4">
    <source>
        <dbReference type="EMBL" id="CAH2080198.1"/>
    </source>
</evidence>
<feature type="domain" description="EF-hand" evidence="3">
    <location>
        <begin position="8"/>
        <end position="43"/>
    </location>
</feature>
<evidence type="ECO:0000313" key="5">
    <source>
        <dbReference type="Proteomes" id="UP000836841"/>
    </source>
</evidence>
<dbReference type="PANTHER" id="PTHR23048">
    <property type="entry name" value="MYOSIN LIGHT CHAIN 1, 3"/>
    <property type="match status" value="1"/>
</dbReference>
<evidence type="ECO:0000256" key="1">
    <source>
        <dbReference type="ARBA" id="ARBA00022737"/>
    </source>
</evidence>
<dbReference type="GO" id="GO:0005509">
    <property type="term" value="F:calcium ion binding"/>
    <property type="evidence" value="ECO:0007669"/>
    <property type="project" value="InterPro"/>
</dbReference>
<dbReference type="SMART" id="SM00054">
    <property type="entry name" value="EFh"/>
    <property type="match status" value="3"/>
</dbReference>
<dbReference type="PROSITE" id="PS00018">
    <property type="entry name" value="EF_HAND_1"/>
    <property type="match status" value="1"/>
</dbReference>
<dbReference type="FunFam" id="1.10.238.10:FF:000001">
    <property type="entry name" value="Calmodulin 1"/>
    <property type="match status" value="1"/>
</dbReference>
<dbReference type="AlphaFoldDB" id="A0AAU9TBJ4"/>
<feature type="non-terminal residue" evidence="4">
    <location>
        <position position="1"/>
    </location>
</feature>
<dbReference type="PANTHER" id="PTHR23048:SF0">
    <property type="entry name" value="CALMODULIN LIKE 3"/>
    <property type="match status" value="1"/>
</dbReference>